<dbReference type="Proteomes" id="UP001597040">
    <property type="component" value="Unassembled WGS sequence"/>
</dbReference>
<dbReference type="EMBL" id="JBHTKJ010000007">
    <property type="protein sequence ID" value="MFD1037424.1"/>
    <property type="molecule type" value="Genomic_DNA"/>
</dbReference>
<sequence length="57" mass="6210">MKSEWGIEKLENSYQISFVGTGANLIDAATNGLGRVAQLCDITVPEVTIFNFIHLPS</sequence>
<comment type="caution">
    <text evidence="1">The sequence shown here is derived from an EMBL/GenBank/DDBJ whole genome shotgun (WGS) entry which is preliminary data.</text>
</comment>
<evidence type="ECO:0000313" key="1">
    <source>
        <dbReference type="EMBL" id="MFD1037424.1"/>
    </source>
</evidence>
<evidence type="ECO:0000313" key="2">
    <source>
        <dbReference type="Proteomes" id="UP001597040"/>
    </source>
</evidence>
<keyword evidence="2" id="KW-1185">Reference proteome</keyword>
<proteinExistence type="predicted"/>
<dbReference type="RefSeq" id="WP_390359456.1">
    <property type="nucleotide sequence ID" value="NZ_JBHTKJ010000007.1"/>
</dbReference>
<accession>A0ABW3LIY5</accession>
<organism evidence="1 2">
    <name type="scientific">Virgibacillus byunsanensis</name>
    <dbReference type="NCBI Taxonomy" id="570945"/>
    <lineage>
        <taxon>Bacteria</taxon>
        <taxon>Bacillati</taxon>
        <taxon>Bacillota</taxon>
        <taxon>Bacilli</taxon>
        <taxon>Bacillales</taxon>
        <taxon>Bacillaceae</taxon>
        <taxon>Virgibacillus</taxon>
    </lineage>
</organism>
<gene>
    <name evidence="1" type="ORF">ACFQ3N_03155</name>
</gene>
<reference evidence="2" key="1">
    <citation type="journal article" date="2019" name="Int. J. Syst. Evol. Microbiol.">
        <title>The Global Catalogue of Microorganisms (GCM) 10K type strain sequencing project: providing services to taxonomists for standard genome sequencing and annotation.</title>
        <authorList>
            <consortium name="The Broad Institute Genomics Platform"/>
            <consortium name="The Broad Institute Genome Sequencing Center for Infectious Disease"/>
            <person name="Wu L."/>
            <person name="Ma J."/>
        </authorList>
    </citation>
    <scope>NUCLEOTIDE SEQUENCE [LARGE SCALE GENOMIC DNA]</scope>
    <source>
        <strain evidence="2">CCUG 56754</strain>
    </source>
</reference>
<protein>
    <submittedName>
        <fullName evidence="1">Uncharacterized protein</fullName>
    </submittedName>
</protein>
<name>A0ABW3LIY5_9BACI</name>